<reference evidence="4 5" key="1">
    <citation type="journal article" date="2016" name="Nat. Commun.">
        <title>Ectomycorrhizal ecology is imprinted in the genome of the dominant symbiotic fungus Cenococcum geophilum.</title>
        <authorList>
            <consortium name="DOE Joint Genome Institute"/>
            <person name="Peter M."/>
            <person name="Kohler A."/>
            <person name="Ohm R.A."/>
            <person name="Kuo A."/>
            <person name="Krutzmann J."/>
            <person name="Morin E."/>
            <person name="Arend M."/>
            <person name="Barry K.W."/>
            <person name="Binder M."/>
            <person name="Choi C."/>
            <person name="Clum A."/>
            <person name="Copeland A."/>
            <person name="Grisel N."/>
            <person name="Haridas S."/>
            <person name="Kipfer T."/>
            <person name="LaButti K."/>
            <person name="Lindquist E."/>
            <person name="Lipzen A."/>
            <person name="Maire R."/>
            <person name="Meier B."/>
            <person name="Mihaltcheva S."/>
            <person name="Molinier V."/>
            <person name="Murat C."/>
            <person name="Poggeler S."/>
            <person name="Quandt C.A."/>
            <person name="Sperisen C."/>
            <person name="Tritt A."/>
            <person name="Tisserant E."/>
            <person name="Crous P.W."/>
            <person name="Henrissat B."/>
            <person name="Nehls U."/>
            <person name="Egli S."/>
            <person name="Spatafora J.W."/>
            <person name="Grigoriev I.V."/>
            <person name="Martin F.M."/>
        </authorList>
    </citation>
    <scope>NUCLEOTIDE SEQUENCE [LARGE SCALE GENOMIC DNA]</scope>
    <source>
        <strain evidence="4 5">CBS 459.81</strain>
    </source>
</reference>
<dbReference type="OrthoDB" id="370932at2759"/>
<dbReference type="InterPro" id="IPR039713">
    <property type="entry name" value="At2g23090-like"/>
</dbReference>
<dbReference type="InterPro" id="IPR026939">
    <property type="entry name" value="ZNF706/At2g23090_sf"/>
</dbReference>
<dbReference type="Pfam" id="PF12907">
    <property type="entry name" value="zf-met2"/>
    <property type="match status" value="1"/>
</dbReference>
<dbReference type="PANTHER" id="PTHR33788:SF1">
    <property type="entry name" value="ZINC-BINDING PROTEIN"/>
    <property type="match status" value="1"/>
</dbReference>
<dbReference type="InterPro" id="IPR007513">
    <property type="entry name" value="SERF-like_N"/>
</dbReference>
<feature type="domain" description="Small EDRK-rich factor-like N-terminal" evidence="2">
    <location>
        <begin position="1"/>
        <end position="32"/>
    </location>
</feature>
<keyword evidence="5" id="KW-1185">Reference proteome</keyword>
<accession>A0A8E2E1I0</accession>
<dbReference type="Proteomes" id="UP000250266">
    <property type="component" value="Unassembled WGS sequence"/>
</dbReference>
<name>A0A8E2E1I0_9PEZI</name>
<dbReference type="InterPro" id="IPR039438">
    <property type="entry name" value="At2g23090-like_Znf"/>
</dbReference>
<sequence length="69" mass="7696">MGNGAKAQQKRERNAKEKKGPSSQLKSNAAAKTIICKVCRQDFQSTAKKDQLQVHAENKHSKTYDDCFA</sequence>
<dbReference type="AlphaFoldDB" id="A0A8E2E1I0"/>
<dbReference type="EMBL" id="KV745289">
    <property type="protein sequence ID" value="OCK75661.1"/>
    <property type="molecule type" value="Genomic_DNA"/>
</dbReference>
<feature type="compositionally biased region" description="Basic and acidic residues" evidence="1">
    <location>
        <begin position="9"/>
        <end position="20"/>
    </location>
</feature>
<evidence type="ECO:0000256" key="1">
    <source>
        <dbReference type="SAM" id="MobiDB-lite"/>
    </source>
</evidence>
<evidence type="ECO:0000259" key="3">
    <source>
        <dbReference type="Pfam" id="PF12907"/>
    </source>
</evidence>
<gene>
    <name evidence="4" type="ORF">K432DRAFT_308020</name>
</gene>
<dbReference type="Gene3D" id="4.10.1050.10">
    <property type="entry name" value="At2g23090-like"/>
    <property type="match status" value="1"/>
</dbReference>
<dbReference type="PANTHER" id="PTHR33788">
    <property type="entry name" value="OS07G0114300 PROTEIN"/>
    <property type="match status" value="1"/>
</dbReference>
<evidence type="ECO:0000259" key="2">
    <source>
        <dbReference type="Pfam" id="PF04419"/>
    </source>
</evidence>
<dbReference type="Pfam" id="PF04419">
    <property type="entry name" value="SERF-like_N"/>
    <property type="match status" value="1"/>
</dbReference>
<proteinExistence type="predicted"/>
<organism evidence="4 5">
    <name type="scientific">Lepidopterella palustris CBS 459.81</name>
    <dbReference type="NCBI Taxonomy" id="1314670"/>
    <lineage>
        <taxon>Eukaryota</taxon>
        <taxon>Fungi</taxon>
        <taxon>Dikarya</taxon>
        <taxon>Ascomycota</taxon>
        <taxon>Pezizomycotina</taxon>
        <taxon>Dothideomycetes</taxon>
        <taxon>Pleosporomycetidae</taxon>
        <taxon>Mytilinidiales</taxon>
        <taxon>Argynnaceae</taxon>
        <taxon>Lepidopterella</taxon>
    </lineage>
</organism>
<protein>
    <submittedName>
        <fullName evidence="4">DUF1909-domain-containing protein</fullName>
    </submittedName>
</protein>
<dbReference type="SUPFAM" id="SSF118359">
    <property type="entry name" value="Expressed protein At2g23090/F21P24.15"/>
    <property type="match status" value="1"/>
</dbReference>
<evidence type="ECO:0000313" key="5">
    <source>
        <dbReference type="Proteomes" id="UP000250266"/>
    </source>
</evidence>
<feature type="region of interest" description="Disordered" evidence="1">
    <location>
        <begin position="47"/>
        <end position="69"/>
    </location>
</feature>
<evidence type="ECO:0000313" key="4">
    <source>
        <dbReference type="EMBL" id="OCK75661.1"/>
    </source>
</evidence>
<feature type="domain" description="At2g23090-like zinc-binding" evidence="3">
    <location>
        <begin position="35"/>
        <end position="68"/>
    </location>
</feature>
<feature type="region of interest" description="Disordered" evidence="1">
    <location>
        <begin position="1"/>
        <end position="28"/>
    </location>
</feature>